<dbReference type="Pfam" id="PF13007">
    <property type="entry name" value="LZ_Tnp_IS66"/>
    <property type="match status" value="1"/>
</dbReference>
<evidence type="ECO:0000259" key="4">
    <source>
        <dbReference type="Pfam" id="PF13007"/>
    </source>
</evidence>
<dbReference type="Pfam" id="PF13005">
    <property type="entry name" value="zf-IS66"/>
    <property type="match status" value="1"/>
</dbReference>
<proteinExistence type="predicted"/>
<keyword evidence="5" id="KW-0862">Zinc</keyword>
<dbReference type="InterPro" id="IPR052344">
    <property type="entry name" value="Transposase-related"/>
</dbReference>
<organism evidence="5 6">
    <name type="scientific">Bradyrhizobium yuanmingense</name>
    <dbReference type="NCBI Taxonomy" id="108015"/>
    <lineage>
        <taxon>Bacteria</taxon>
        <taxon>Pseudomonadati</taxon>
        <taxon>Pseudomonadota</taxon>
        <taxon>Alphaproteobacteria</taxon>
        <taxon>Hyphomicrobiales</taxon>
        <taxon>Nitrobacteraceae</taxon>
        <taxon>Bradyrhizobium</taxon>
    </lineage>
</organism>
<sequence>MALLAEREALQAERDVAVADAANARAELSDNAALIAHLELRIEKLKRELYGQRSERTARLIEQLELELEELATTASEDELAARAAAAKTQSVRAFTRKRPVRKPWPDDIERERIVIEAPKSCACCGGSRLAKLGEDVTETLEEIPRRFKLIETVREKFTCRDCEKISQPPAPFHATPRGTVRRAAK</sequence>
<evidence type="ECO:0000313" key="5">
    <source>
        <dbReference type="EMBL" id="SCB52001.1"/>
    </source>
</evidence>
<dbReference type="PANTHER" id="PTHR33678">
    <property type="entry name" value="BLL1576 PROTEIN"/>
    <property type="match status" value="1"/>
</dbReference>
<feature type="coiled-coil region" evidence="1">
    <location>
        <begin position="7"/>
        <end position="81"/>
    </location>
</feature>
<reference evidence="5 6" key="1">
    <citation type="submission" date="2016-08" db="EMBL/GenBank/DDBJ databases">
        <authorList>
            <person name="Seilhamer J.J."/>
        </authorList>
    </citation>
    <scope>NUCLEOTIDE SEQUENCE [LARGE SCALE GENOMIC DNA]</scope>
    <source>
        <strain evidence="5 6">CCBAU 10071</strain>
    </source>
</reference>
<evidence type="ECO:0000313" key="6">
    <source>
        <dbReference type="Proteomes" id="UP000183174"/>
    </source>
</evidence>
<dbReference type="AlphaFoldDB" id="A0A1C3XI85"/>
<evidence type="ECO:0000259" key="3">
    <source>
        <dbReference type="Pfam" id="PF13005"/>
    </source>
</evidence>
<name>A0A1C3XI85_9BRAD</name>
<keyword evidence="5" id="KW-0479">Metal-binding</keyword>
<feature type="domain" description="Transposase IS66 zinc-finger binding" evidence="3">
    <location>
        <begin position="119"/>
        <end position="164"/>
    </location>
</feature>
<dbReference type="InterPro" id="IPR024474">
    <property type="entry name" value="Znf_dom_IS66"/>
</dbReference>
<dbReference type="EMBL" id="FMAE01000025">
    <property type="protein sequence ID" value="SCB52001.1"/>
    <property type="molecule type" value="Genomic_DNA"/>
</dbReference>
<evidence type="ECO:0000256" key="2">
    <source>
        <dbReference type="SAM" id="MobiDB-lite"/>
    </source>
</evidence>
<dbReference type="GO" id="GO:0008270">
    <property type="term" value="F:zinc ion binding"/>
    <property type="evidence" value="ECO:0007669"/>
    <property type="project" value="UniProtKB-KW"/>
</dbReference>
<evidence type="ECO:0000256" key="1">
    <source>
        <dbReference type="SAM" id="Coils"/>
    </source>
</evidence>
<feature type="domain" description="Transposase TnpC homeodomain" evidence="4">
    <location>
        <begin position="37"/>
        <end position="114"/>
    </location>
</feature>
<dbReference type="PANTHER" id="PTHR33678:SF1">
    <property type="entry name" value="BLL1576 PROTEIN"/>
    <property type="match status" value="1"/>
</dbReference>
<accession>A0A1C3XI85</accession>
<feature type="region of interest" description="Disordered" evidence="2">
    <location>
        <begin position="165"/>
        <end position="186"/>
    </location>
</feature>
<dbReference type="InterPro" id="IPR024463">
    <property type="entry name" value="Transposase_TnpC_homeodom"/>
</dbReference>
<gene>
    <name evidence="5" type="ORF">GA0061099_10251</name>
</gene>
<dbReference type="Proteomes" id="UP000183174">
    <property type="component" value="Unassembled WGS sequence"/>
</dbReference>
<keyword evidence="1" id="KW-0175">Coiled coil</keyword>
<keyword evidence="5" id="KW-0863">Zinc-finger</keyword>
<protein>
    <submittedName>
        <fullName evidence="5">Zinc-finger binding domain of transposase IS66</fullName>
    </submittedName>
</protein>